<dbReference type="RefSeq" id="YP_010660512.1">
    <property type="nucleotide sequence ID" value="NC_070877.1"/>
</dbReference>
<dbReference type="Proteomes" id="UP000321915">
    <property type="component" value="Segment"/>
</dbReference>
<protein>
    <submittedName>
        <fullName evidence="1">Uncharacterized protein</fullName>
    </submittedName>
</protein>
<dbReference type="KEGG" id="vg:77936507"/>
<keyword evidence="2" id="KW-1185">Reference proteome</keyword>
<evidence type="ECO:0000313" key="1">
    <source>
        <dbReference type="EMBL" id="QED11635.1"/>
    </source>
</evidence>
<sequence length="141" mass="16430">MSMYEHMNPGIYEDETTGDIWRKSQNGSWTVNGQPWKPFPKVLTTLHKVISAPAVSIMDAVRTEPTIDDWRIIPGFTLYEVNPVGDIRTRESLERGAPLHPFITRDENGRYLMFDDRGEEHWLTRNEAYMLTFRAGLWTSR</sequence>
<accession>A0A5B8WKM9</accession>
<proteinExistence type="predicted"/>
<dbReference type="EMBL" id="MN183282">
    <property type="protein sequence ID" value="QED11635.1"/>
    <property type="molecule type" value="Genomic_DNA"/>
</dbReference>
<evidence type="ECO:0000313" key="2">
    <source>
        <dbReference type="Proteomes" id="UP000321915"/>
    </source>
</evidence>
<organism evidence="1 2">
    <name type="scientific">Arthrobacter phage Qui</name>
    <dbReference type="NCBI Taxonomy" id="2603260"/>
    <lineage>
        <taxon>Viruses</taxon>
        <taxon>Duplodnaviria</taxon>
        <taxon>Heunggongvirae</taxon>
        <taxon>Uroviricota</taxon>
        <taxon>Caudoviricetes</taxon>
        <taxon>Quivirus</taxon>
        <taxon>Quivirus qui</taxon>
    </lineage>
</organism>
<name>A0A5B8WKM9_9CAUD</name>
<dbReference type="GeneID" id="77936507"/>
<gene>
    <name evidence="1" type="primary">146</name>
    <name evidence="1" type="ORF">SEA_QUI_146</name>
</gene>
<reference evidence="1 2" key="1">
    <citation type="submission" date="2019-07" db="EMBL/GenBank/DDBJ databases">
        <authorList>
            <person name="Abdullah A."/>
            <person name="Lima G.C."/>
            <person name="Cuneo C.K."/>
            <person name="Ennest D.C."/>
            <person name="Fritz K.J."/>
            <person name="Johnson B.T."/>
            <person name="Larson S.M."/>
            <person name="Lemunyete M.N."/>
            <person name="Murray M.B."/>
            <person name="Osmond D.E."/>
            <person name="Patras K.A."/>
            <person name="Ransibrahmanakul S."/>
            <person name="Simpson K.A."/>
            <person name="Thull B.S."/>
            <person name="Wetzel S."/>
            <person name="Bonilla J.A."/>
            <person name="Klyczek K."/>
            <person name="Garlena R.A."/>
            <person name="Russell D.A."/>
            <person name="Pope W.H."/>
            <person name="Jacobs-Sera D."/>
            <person name="Hatfull G.F."/>
        </authorList>
    </citation>
    <scope>NUCLEOTIDE SEQUENCE [LARGE SCALE GENOMIC DNA]</scope>
</reference>